<dbReference type="SUPFAM" id="SSF49785">
    <property type="entry name" value="Galactose-binding domain-like"/>
    <property type="match status" value="2"/>
</dbReference>
<dbReference type="InterPro" id="IPR003961">
    <property type="entry name" value="FN3_dom"/>
</dbReference>
<dbReference type="Proteomes" id="UP000481087">
    <property type="component" value="Unassembled WGS sequence"/>
</dbReference>
<feature type="compositionally biased region" description="Low complexity" evidence="2">
    <location>
        <begin position="1022"/>
        <end position="1032"/>
    </location>
</feature>
<organism evidence="6 7">
    <name type="scientific">Paenibacillus silvestris</name>
    <dbReference type="NCBI Taxonomy" id="2606219"/>
    <lineage>
        <taxon>Bacteria</taxon>
        <taxon>Bacillati</taxon>
        <taxon>Bacillota</taxon>
        <taxon>Bacilli</taxon>
        <taxon>Bacillales</taxon>
        <taxon>Paenibacillaceae</taxon>
        <taxon>Paenibacillus</taxon>
    </lineage>
</organism>
<dbReference type="CDD" id="cd00063">
    <property type="entry name" value="FN3"/>
    <property type="match status" value="3"/>
</dbReference>
<protein>
    <recommendedName>
        <fullName evidence="8">S-layer protein</fullName>
    </recommendedName>
</protein>
<dbReference type="InterPro" id="IPR013783">
    <property type="entry name" value="Ig-like_fold"/>
</dbReference>
<dbReference type="PROSITE" id="PS51272">
    <property type="entry name" value="SLH"/>
    <property type="match status" value="3"/>
</dbReference>
<dbReference type="PROSITE" id="PS50853">
    <property type="entry name" value="FN3"/>
    <property type="match status" value="3"/>
</dbReference>
<dbReference type="PROSITE" id="PS50022">
    <property type="entry name" value="FA58C_3"/>
    <property type="match status" value="1"/>
</dbReference>
<name>A0A6L8V3K9_9BACL</name>
<evidence type="ECO:0000313" key="6">
    <source>
        <dbReference type="EMBL" id="MZQ84784.1"/>
    </source>
</evidence>
<evidence type="ECO:0008006" key="8">
    <source>
        <dbReference type="Google" id="ProtNLM"/>
    </source>
</evidence>
<dbReference type="Gene3D" id="2.60.120.200">
    <property type="match status" value="1"/>
</dbReference>
<sequence length="1386" mass="150362">MKGVSPRMKSFKHFRRRVALSLAVFLICHLAIGQFSLLSMTNVASAAGASSVDVLDSQFINSHGGNSVSIHADPSRSPYDVFGEAFGTDNPVEGATKTARDILGEEAERHVANYYDQALGKDVFKVEVNGNDCFSCYLHNTTYDSTTGQFVGGNDDRQRIEIRPPDENQDRIGLENDITAYNWKLKIDKDLTKPDGFFHIFQYKAYNSYGLVGNKLPLHDAANYPNFSSAEDGNPILTFTVSSSATQNLEFRYANIGTDAGQETLASIPLNDVKDKWVDITVKILNSEYGWVTMIMKDVETGKVLMEYNDPNRVLDIWRRPEIKYNGSTFEGPYPAVDDMINRPKWGIYRKADKSNPNVKDAKIYLADMTLYKSAVDVSPVNLAYGKKAYNYGPASGNTFQVANAKPERLLDGVQTDPVKYTNVTQVPQNNTSALGDLSWIGTESSKKGSVVIDLGKKMPFSQVKLFAKTLRLQTVNIAVSDDETDHTEADLSTIIFKADTSFTYNGPNSGGDDAADKEYVIDLGKSLTSRYVKFYFVNGTGSNGTGTPLNGLPTYVMTGPPRITELEMYNAPQTPSNVVIEYTGGSQATISWNEVPADHFIIYDNGKVLVDGVGANSVNLTNLDPGALYNLSVRTVYTDPYSFKPLLSAVSEVKVLHTDGDPIIPNPPTSVTATALSDKSIQVVWDAVADAQNYKVALVNGDTERIVAAEVQDTSYTIKDLSPGTTYKVKVYAIRRGTLSATGAEGEVTTTGIKNASDNLLFNKEVQYPRVWNDDTSSYSAGKALDNETGSRWVALKGSTSSWMMVDIGEPTSVNSLAYNSFQNKLKKVSFYYATDSEAFTNPNSDKWIKLLTDDRVSQGKYGNPNITSIDEKISLPAPVEARYIKFTVDEVDGDINVNEVKAYGPISFTGNSALKATEITDRSAALSWSGATTTLPVSAYDIYQGNTKLTSVTADVYTYSAVGLIPSSAYTFRVKAVSQSVYGSVYETLGGLPLQLTTLGPITLPPTDSDSEGSGGTGSASGPSTPSTPANPDTTNSAGVITAVRVQGENAYLAAIPAEFLSNGSLTRKTEVRSEIGNVILPGNMFSSGALGDNKTVELKLTMTDKSALPDTLQTLIGDRPIVDLTLWVEGKKVEFNNPSASVEVTMPYQPTAEELANPEHIVVWYVDDSGALTPVPSGKYDAGSGTVTFRTTHFSKYAVGFVVKSFDDLTSVEWARKSIEVLASKGIINGKSDVEFAPGTPITRAEYITLLMKTLGLSAATEAVFDDVKTSDYFYQEVMIAKALGIVEGKDRNVFAPNEEITRQDMMAMTARALKQAGKLNTSVRTTSLSAFADSKDVADYAAESAALLVGKGLIQGNGNLLQPLNKSTRAEVAVLMYRIYND</sequence>
<feature type="domain" description="Fibronectin type-III" evidence="4">
    <location>
        <begin position="912"/>
        <end position="1003"/>
    </location>
</feature>
<dbReference type="InterPro" id="IPR050991">
    <property type="entry name" value="ECM_Regulatory_Proteins"/>
</dbReference>
<dbReference type="SMART" id="SM00060">
    <property type="entry name" value="FN3"/>
    <property type="match status" value="3"/>
</dbReference>
<evidence type="ECO:0000259" key="4">
    <source>
        <dbReference type="PROSITE" id="PS50853"/>
    </source>
</evidence>
<dbReference type="InterPro" id="IPR008979">
    <property type="entry name" value="Galactose-bd-like_sf"/>
</dbReference>
<proteinExistence type="predicted"/>
<evidence type="ECO:0000256" key="1">
    <source>
        <dbReference type="ARBA" id="ARBA00022737"/>
    </source>
</evidence>
<dbReference type="Pfam" id="PF00395">
    <property type="entry name" value="SLH"/>
    <property type="match status" value="3"/>
</dbReference>
<reference evidence="6 7" key="1">
    <citation type="submission" date="2019-12" db="EMBL/GenBank/DDBJ databases">
        <title>Paenibacillus sp. nov. sp. isolated from soil.</title>
        <authorList>
            <person name="Kim J."/>
            <person name="Jeong S.E."/>
            <person name="Jung H.S."/>
            <person name="Jeon C.O."/>
        </authorList>
    </citation>
    <scope>NUCLEOTIDE SEQUENCE [LARGE SCALE GENOMIC DNA]</scope>
    <source>
        <strain evidence="6 7">5J-6</strain>
    </source>
</reference>
<keyword evidence="1" id="KW-0677">Repeat</keyword>
<evidence type="ECO:0000259" key="5">
    <source>
        <dbReference type="PROSITE" id="PS51272"/>
    </source>
</evidence>
<gene>
    <name evidence="6" type="ORF">GQF01_21990</name>
</gene>
<dbReference type="Gene3D" id="2.60.40.10">
    <property type="entry name" value="Immunoglobulins"/>
    <property type="match status" value="3"/>
</dbReference>
<evidence type="ECO:0000313" key="7">
    <source>
        <dbReference type="Proteomes" id="UP000481087"/>
    </source>
</evidence>
<feature type="domain" description="Fibronectin type-III" evidence="4">
    <location>
        <begin position="575"/>
        <end position="662"/>
    </location>
</feature>
<evidence type="ECO:0000259" key="3">
    <source>
        <dbReference type="PROSITE" id="PS50022"/>
    </source>
</evidence>
<comment type="caution">
    <text evidence="6">The sequence shown here is derived from an EMBL/GenBank/DDBJ whole genome shotgun (WGS) entry which is preliminary data.</text>
</comment>
<dbReference type="Gene3D" id="2.60.120.260">
    <property type="entry name" value="Galactose-binding domain-like"/>
    <property type="match status" value="2"/>
</dbReference>
<accession>A0A6L8V3K9</accession>
<dbReference type="InterPro" id="IPR000421">
    <property type="entry name" value="FA58C"/>
</dbReference>
<feature type="region of interest" description="Disordered" evidence="2">
    <location>
        <begin position="1002"/>
        <end position="1038"/>
    </location>
</feature>
<feature type="domain" description="SLH" evidence="5">
    <location>
        <begin position="1205"/>
        <end position="1268"/>
    </location>
</feature>
<dbReference type="EMBL" id="WTUZ01000022">
    <property type="protein sequence ID" value="MZQ84784.1"/>
    <property type="molecule type" value="Genomic_DNA"/>
</dbReference>
<evidence type="ECO:0000256" key="2">
    <source>
        <dbReference type="SAM" id="MobiDB-lite"/>
    </source>
</evidence>
<dbReference type="Pfam" id="PF00754">
    <property type="entry name" value="F5_F8_type_C"/>
    <property type="match status" value="1"/>
</dbReference>
<dbReference type="InterPro" id="IPR001119">
    <property type="entry name" value="SLH_dom"/>
</dbReference>
<feature type="domain" description="SLH" evidence="5">
    <location>
        <begin position="1332"/>
        <end position="1386"/>
    </location>
</feature>
<dbReference type="Pfam" id="PF00041">
    <property type="entry name" value="fn3"/>
    <property type="match status" value="2"/>
</dbReference>
<dbReference type="PANTHER" id="PTHR46708">
    <property type="entry name" value="TENASCIN"/>
    <property type="match status" value="1"/>
</dbReference>
<dbReference type="PANTHER" id="PTHR46708:SF2">
    <property type="entry name" value="FIBRONECTIN TYPE-III DOMAIN-CONTAINING PROTEIN"/>
    <property type="match status" value="1"/>
</dbReference>
<dbReference type="InterPro" id="IPR036116">
    <property type="entry name" value="FN3_sf"/>
</dbReference>
<feature type="domain" description="Fibronectin type-III" evidence="4">
    <location>
        <begin position="668"/>
        <end position="754"/>
    </location>
</feature>
<feature type="domain" description="F5/8 type C" evidence="3">
    <location>
        <begin position="749"/>
        <end position="907"/>
    </location>
</feature>
<dbReference type="SUPFAM" id="SSF49265">
    <property type="entry name" value="Fibronectin type III"/>
    <property type="match status" value="2"/>
</dbReference>
<feature type="domain" description="SLH" evidence="5">
    <location>
        <begin position="1269"/>
        <end position="1327"/>
    </location>
</feature>
<keyword evidence="7" id="KW-1185">Reference proteome</keyword>